<reference evidence="2" key="2">
    <citation type="journal article" date="2021" name="PeerJ">
        <title>Extensive microbial diversity within the chicken gut microbiome revealed by metagenomics and culture.</title>
        <authorList>
            <person name="Gilroy R."/>
            <person name="Ravi A."/>
            <person name="Getino M."/>
            <person name="Pursley I."/>
            <person name="Horton D.L."/>
            <person name="Alikhan N.F."/>
            <person name="Baker D."/>
            <person name="Gharbi K."/>
            <person name="Hall N."/>
            <person name="Watson M."/>
            <person name="Adriaenssens E.M."/>
            <person name="Foster-Nyarko E."/>
            <person name="Jarju S."/>
            <person name="Secka A."/>
            <person name="Antonio M."/>
            <person name="Oren A."/>
            <person name="Chaudhuri R.R."/>
            <person name="La Ragione R."/>
            <person name="Hildebrand F."/>
            <person name="Pallen M.J."/>
        </authorList>
    </citation>
    <scope>NUCLEOTIDE SEQUENCE</scope>
    <source>
        <strain evidence="2">CHK123-3438</strain>
    </source>
</reference>
<dbReference type="InterPro" id="IPR036457">
    <property type="entry name" value="PPM-type-like_dom_sf"/>
</dbReference>
<protein>
    <submittedName>
        <fullName evidence="2">Serine/threonine-protein phosphatase</fullName>
    </submittedName>
</protein>
<dbReference type="Proteomes" id="UP000886860">
    <property type="component" value="Unassembled WGS sequence"/>
</dbReference>
<sequence length="275" mass="30497">MNRMEELREENPRFETGISSIIGTRSYQQDFAFLYTDRRDLAALVCDGMGGLEGGERASRTAAELFAADLKENGPGANIPGFLQREAKRMDKAVSGLKNGEGKPLKAGTTMVGVYCRGNEMNWVSVGDSRIYVIRGGQIAAQTRDHNYRLLLKEQLAAGQITRNFYETEEKTPQAEALTSFLGMNGLRLLDVNRTRNGNLQGARTLLPEDIVLLCSDGVYKSLSDSQILAMVRDNDIDMNIAADRLTAMALRYGVRGQDNTTVILLRYRGEQEES</sequence>
<dbReference type="InterPro" id="IPR015655">
    <property type="entry name" value="PP2C"/>
</dbReference>
<dbReference type="SMART" id="SM00332">
    <property type="entry name" value="PP2Cc"/>
    <property type="match status" value="1"/>
</dbReference>
<dbReference type="SMART" id="SM00331">
    <property type="entry name" value="PP2C_SIG"/>
    <property type="match status" value="1"/>
</dbReference>
<dbReference type="InterPro" id="IPR001932">
    <property type="entry name" value="PPM-type_phosphatase-like_dom"/>
</dbReference>
<evidence type="ECO:0000313" key="2">
    <source>
        <dbReference type="EMBL" id="HIT41285.1"/>
    </source>
</evidence>
<dbReference type="EMBL" id="DVKS01000069">
    <property type="protein sequence ID" value="HIT41285.1"/>
    <property type="molecule type" value="Genomic_DNA"/>
</dbReference>
<gene>
    <name evidence="2" type="ORF">IAB60_04130</name>
</gene>
<evidence type="ECO:0000313" key="3">
    <source>
        <dbReference type="Proteomes" id="UP000886860"/>
    </source>
</evidence>
<accession>A0A9D1GHK4</accession>
<organism evidence="2 3">
    <name type="scientific">Candidatus Caccovicinus merdipullorum</name>
    <dbReference type="NCBI Taxonomy" id="2840724"/>
    <lineage>
        <taxon>Bacteria</taxon>
        <taxon>Bacillati</taxon>
        <taxon>Bacillota</taxon>
        <taxon>Clostridia</taxon>
        <taxon>Eubacteriales</taxon>
        <taxon>Candidatus Caccovicinus</taxon>
    </lineage>
</organism>
<dbReference type="Gene3D" id="3.60.40.10">
    <property type="entry name" value="PPM-type phosphatase domain"/>
    <property type="match status" value="1"/>
</dbReference>
<dbReference type="GO" id="GO:0004722">
    <property type="term" value="F:protein serine/threonine phosphatase activity"/>
    <property type="evidence" value="ECO:0007669"/>
    <property type="project" value="InterPro"/>
</dbReference>
<proteinExistence type="predicted"/>
<dbReference type="CDD" id="cd00143">
    <property type="entry name" value="PP2Cc"/>
    <property type="match status" value="1"/>
</dbReference>
<feature type="domain" description="PPM-type phosphatase" evidence="1">
    <location>
        <begin position="15"/>
        <end position="268"/>
    </location>
</feature>
<dbReference type="AlphaFoldDB" id="A0A9D1GHK4"/>
<dbReference type="Pfam" id="PF13672">
    <property type="entry name" value="PP2C_2"/>
    <property type="match status" value="1"/>
</dbReference>
<evidence type="ECO:0000259" key="1">
    <source>
        <dbReference type="PROSITE" id="PS51746"/>
    </source>
</evidence>
<reference evidence="2" key="1">
    <citation type="submission" date="2020-10" db="EMBL/GenBank/DDBJ databases">
        <authorList>
            <person name="Gilroy R."/>
        </authorList>
    </citation>
    <scope>NUCLEOTIDE SEQUENCE</scope>
    <source>
        <strain evidence="2">CHK123-3438</strain>
    </source>
</reference>
<dbReference type="SUPFAM" id="SSF81606">
    <property type="entry name" value="PP2C-like"/>
    <property type="match status" value="1"/>
</dbReference>
<name>A0A9D1GHK4_9FIRM</name>
<dbReference type="PANTHER" id="PTHR47992">
    <property type="entry name" value="PROTEIN PHOSPHATASE"/>
    <property type="match status" value="1"/>
</dbReference>
<comment type="caution">
    <text evidence="2">The sequence shown here is derived from an EMBL/GenBank/DDBJ whole genome shotgun (WGS) entry which is preliminary data.</text>
</comment>
<dbReference type="PROSITE" id="PS51746">
    <property type="entry name" value="PPM_2"/>
    <property type="match status" value="1"/>
</dbReference>